<dbReference type="AlphaFoldDB" id="A0A6H0V4E3"/>
<evidence type="ECO:0000313" key="2">
    <source>
        <dbReference type="Proteomes" id="UP000501945"/>
    </source>
</evidence>
<gene>
    <name evidence="1" type="ORF">GU336_11435</name>
</gene>
<reference evidence="1 2" key="1">
    <citation type="submission" date="2019-12" db="EMBL/GenBank/DDBJ databases">
        <title>Whole genome sequences of Lactococcus raffinolactis strains isolated from sewage.</title>
        <authorList>
            <person name="Ybazeta G."/>
            <person name="Ross M."/>
            <person name="Brabant-Kirwan D."/>
            <person name="Saleh M."/>
            <person name="Dillon J.A."/>
            <person name="Splinter K."/>
            <person name="Nokhbeh R."/>
        </authorList>
    </citation>
    <scope>NUCLEOTIDE SEQUENCE [LARGE SCALE GENOMIC DNA]</scope>
    <source>
        <strain evidence="1 2">Lr_19_5</strain>
    </source>
</reference>
<dbReference type="EMBL" id="CP047616">
    <property type="protein sequence ID" value="QIW54701.1"/>
    <property type="molecule type" value="Genomic_DNA"/>
</dbReference>
<dbReference type="RefSeq" id="WP_167839107.1">
    <property type="nucleotide sequence ID" value="NZ_CP047616.1"/>
</dbReference>
<dbReference type="Proteomes" id="UP000501945">
    <property type="component" value="Chromosome"/>
</dbReference>
<organism evidence="1 2">
    <name type="scientific">Pseudolactococcus raffinolactis</name>
    <dbReference type="NCBI Taxonomy" id="1366"/>
    <lineage>
        <taxon>Bacteria</taxon>
        <taxon>Bacillati</taxon>
        <taxon>Bacillota</taxon>
        <taxon>Bacilli</taxon>
        <taxon>Lactobacillales</taxon>
        <taxon>Streptococcaceae</taxon>
        <taxon>Pseudolactococcus</taxon>
    </lineage>
</organism>
<protein>
    <submittedName>
        <fullName evidence="1">Uncharacterized protein</fullName>
    </submittedName>
</protein>
<accession>A0A6H0V4E3</accession>
<proteinExistence type="predicted"/>
<name>A0A6H0V4E3_9LACT</name>
<sequence length="98" mass="11620">MTQEEASEYFSYIDKYQSENHTDIIPAEAYDYIQYIAEKLDASKTTVITDELRADAEKYVNESKQNDSNKEVVKVKKEKKTTHKKRSLWAKIISFKWF</sequence>
<evidence type="ECO:0000313" key="1">
    <source>
        <dbReference type="EMBL" id="QIW54701.1"/>
    </source>
</evidence>